<evidence type="ECO:0000313" key="7">
    <source>
        <dbReference type="EMBL" id="NME96792.1"/>
    </source>
</evidence>
<evidence type="ECO:0000259" key="6">
    <source>
        <dbReference type="Pfam" id="PF00294"/>
    </source>
</evidence>
<comment type="caution">
    <text evidence="7">The sequence shown here is derived from an EMBL/GenBank/DDBJ whole genome shotgun (WGS) entry which is preliminary data.</text>
</comment>
<dbReference type="GO" id="GO:0005524">
    <property type="term" value="F:ATP binding"/>
    <property type="evidence" value="ECO:0007669"/>
    <property type="project" value="UniProtKB-KW"/>
</dbReference>
<dbReference type="RefSeq" id="WP_021619124.1">
    <property type="nucleotide sequence ID" value="NZ_CABKST010000019.1"/>
</dbReference>
<keyword evidence="2" id="KW-0808">Transferase</keyword>
<dbReference type="EMBL" id="JABAGO010000001">
    <property type="protein sequence ID" value="NME96792.1"/>
    <property type="molecule type" value="Genomic_DNA"/>
</dbReference>
<accession>A0A848CTD5</accession>
<dbReference type="InterPro" id="IPR011611">
    <property type="entry name" value="PfkB_dom"/>
</dbReference>
<dbReference type="GeneID" id="92837303"/>
<evidence type="ECO:0000256" key="5">
    <source>
        <dbReference type="ARBA" id="ARBA00022840"/>
    </source>
</evidence>
<dbReference type="Pfam" id="PF00294">
    <property type="entry name" value="PfkB"/>
    <property type="match status" value="1"/>
</dbReference>
<dbReference type="InterPro" id="IPR029056">
    <property type="entry name" value="Ribokinase-like"/>
</dbReference>
<keyword evidence="5" id="KW-0067">ATP-binding</keyword>
<dbReference type="AlphaFoldDB" id="A0A848CTD5"/>
<organism evidence="7 8">
    <name type="scientific">Aneurinibacillus aneurinilyticus</name>
    <name type="common">Bacillus aneurinolyticus</name>
    <dbReference type="NCBI Taxonomy" id="1391"/>
    <lineage>
        <taxon>Bacteria</taxon>
        <taxon>Bacillati</taxon>
        <taxon>Bacillota</taxon>
        <taxon>Bacilli</taxon>
        <taxon>Bacillales</taxon>
        <taxon>Paenibacillaceae</taxon>
        <taxon>Aneurinibacillus group</taxon>
        <taxon>Aneurinibacillus</taxon>
    </lineage>
</organism>
<name>A0A848CTD5_ANEAE</name>
<dbReference type="GO" id="GO:0008865">
    <property type="term" value="F:fructokinase activity"/>
    <property type="evidence" value="ECO:0007669"/>
    <property type="project" value="UniProtKB-ARBA"/>
</dbReference>
<protein>
    <submittedName>
        <fullName evidence="7">Carbohydrate kinase</fullName>
    </submittedName>
</protein>
<dbReference type="SUPFAM" id="SSF53613">
    <property type="entry name" value="Ribokinase-like"/>
    <property type="match status" value="1"/>
</dbReference>
<gene>
    <name evidence="7" type="ORF">HF838_00850</name>
</gene>
<keyword evidence="3" id="KW-0547">Nucleotide-binding</keyword>
<evidence type="ECO:0000256" key="3">
    <source>
        <dbReference type="ARBA" id="ARBA00022741"/>
    </source>
</evidence>
<dbReference type="PANTHER" id="PTHR43085">
    <property type="entry name" value="HEXOKINASE FAMILY MEMBER"/>
    <property type="match status" value="1"/>
</dbReference>
<dbReference type="PANTHER" id="PTHR43085:SF1">
    <property type="entry name" value="PSEUDOURIDINE KINASE-RELATED"/>
    <property type="match status" value="1"/>
</dbReference>
<evidence type="ECO:0000256" key="1">
    <source>
        <dbReference type="ARBA" id="ARBA00010688"/>
    </source>
</evidence>
<dbReference type="CDD" id="cd01167">
    <property type="entry name" value="bac_FRK"/>
    <property type="match status" value="1"/>
</dbReference>
<evidence type="ECO:0000256" key="4">
    <source>
        <dbReference type="ARBA" id="ARBA00022777"/>
    </source>
</evidence>
<proteinExistence type="inferred from homology"/>
<feature type="domain" description="Carbohydrate kinase PfkB" evidence="6">
    <location>
        <begin position="3"/>
        <end position="314"/>
    </location>
</feature>
<evidence type="ECO:0000256" key="2">
    <source>
        <dbReference type="ARBA" id="ARBA00022679"/>
    </source>
</evidence>
<dbReference type="PROSITE" id="PS00583">
    <property type="entry name" value="PFKB_KINASES_1"/>
    <property type="match status" value="1"/>
</dbReference>
<evidence type="ECO:0000313" key="8">
    <source>
        <dbReference type="Proteomes" id="UP000561326"/>
    </source>
</evidence>
<dbReference type="InterPro" id="IPR002173">
    <property type="entry name" value="Carboh/pur_kinase_PfkB_CS"/>
</dbReference>
<dbReference type="GO" id="GO:0006000">
    <property type="term" value="P:fructose metabolic process"/>
    <property type="evidence" value="ECO:0007669"/>
    <property type="project" value="UniProtKB-ARBA"/>
</dbReference>
<reference evidence="7 8" key="1">
    <citation type="submission" date="2020-04" db="EMBL/GenBank/DDBJ databases">
        <authorList>
            <person name="Hitch T.C.A."/>
            <person name="Wylensek D."/>
            <person name="Clavel T."/>
        </authorList>
    </citation>
    <scope>NUCLEOTIDE SEQUENCE [LARGE SCALE GENOMIC DNA]</scope>
    <source>
        <strain evidence="7 8">WB01_D5_05</strain>
    </source>
</reference>
<dbReference type="Gene3D" id="3.40.1190.20">
    <property type="match status" value="1"/>
</dbReference>
<comment type="similarity">
    <text evidence="1">Belongs to the carbohydrate kinase PfkB family.</text>
</comment>
<dbReference type="OrthoDB" id="9813569at2"/>
<dbReference type="PRINTS" id="PR00990">
    <property type="entry name" value="RIBOKINASE"/>
</dbReference>
<dbReference type="Proteomes" id="UP000561326">
    <property type="component" value="Unassembled WGS sequence"/>
</dbReference>
<keyword evidence="4 7" id="KW-0418">Kinase</keyword>
<dbReference type="InterPro" id="IPR050306">
    <property type="entry name" value="PfkB_Carbo_kinase"/>
</dbReference>
<dbReference type="InterPro" id="IPR002139">
    <property type="entry name" value="Ribo/fructo_kinase"/>
</dbReference>
<sequence length="324" mass="34038">MGTVITLGEVLIDFVPEANGQALEDVPSFKKAPGGAPANVAAAVARLGGASRFLGKVGADPFGDFLIGTLADAGVDTGRIYRTDKAKTALAFVSLKEDGERDFLFYRDPSADMLLTKEEITEEALAEGGVFHYGSISLIAEPARSATVKAARLAGERGMLVSYDPNLRLPLWPGGAPAAKEAILTHVPFADIVKVSEEELIFLTGQTDIIAGASWFFTQGIRLLLVTLGKDGCAYVRPNGTVKRLPGFAVRAVDATGAGDGFVGGFLHRLAGAGIKPEALTMLPDGELENMLHFANAVGALTTMKRGAISALPSADEVKELMKH</sequence>